<evidence type="ECO:0000313" key="1">
    <source>
        <dbReference type="EMBL" id="MDL5156041.1"/>
    </source>
</evidence>
<gene>
    <name evidence="1" type="ORF">QRT03_08755</name>
</gene>
<dbReference type="Proteomes" id="UP001231924">
    <property type="component" value="Unassembled WGS sequence"/>
</dbReference>
<protein>
    <submittedName>
        <fullName evidence="1">Uncharacterized protein</fullName>
    </submittedName>
</protein>
<name>A0ABT7M6H4_9PSEU</name>
<organism evidence="1 2">
    <name type="scientific">Actinomycetospora termitidis</name>
    <dbReference type="NCBI Taxonomy" id="3053470"/>
    <lineage>
        <taxon>Bacteria</taxon>
        <taxon>Bacillati</taxon>
        <taxon>Actinomycetota</taxon>
        <taxon>Actinomycetes</taxon>
        <taxon>Pseudonocardiales</taxon>
        <taxon>Pseudonocardiaceae</taxon>
        <taxon>Actinomycetospora</taxon>
    </lineage>
</organism>
<comment type="caution">
    <text evidence="1">The sequence shown here is derived from an EMBL/GenBank/DDBJ whole genome shotgun (WGS) entry which is preliminary data.</text>
</comment>
<keyword evidence="2" id="KW-1185">Reference proteome</keyword>
<sequence length="57" mass="6257">MPMLGTSGAIGPFVERIERMTDEIAEHPQAAIIAEPAHWIAEENPQGLVEAVVRFET</sequence>
<reference evidence="1 2" key="1">
    <citation type="submission" date="2023-06" db="EMBL/GenBank/DDBJ databases">
        <title>Actinomycetospora Odt1-22.</title>
        <authorList>
            <person name="Supong K."/>
        </authorList>
    </citation>
    <scope>NUCLEOTIDE SEQUENCE [LARGE SCALE GENOMIC DNA]</scope>
    <source>
        <strain evidence="1 2">Odt1-22</strain>
    </source>
</reference>
<evidence type="ECO:0000313" key="2">
    <source>
        <dbReference type="Proteomes" id="UP001231924"/>
    </source>
</evidence>
<dbReference type="RefSeq" id="WP_286052276.1">
    <property type="nucleotide sequence ID" value="NZ_JASVWF010000002.1"/>
</dbReference>
<dbReference type="EMBL" id="JASVWF010000002">
    <property type="protein sequence ID" value="MDL5156041.1"/>
    <property type="molecule type" value="Genomic_DNA"/>
</dbReference>
<proteinExistence type="predicted"/>
<accession>A0ABT7M6H4</accession>